<dbReference type="GO" id="GO:0030115">
    <property type="term" value="C:S-layer"/>
    <property type="evidence" value="ECO:0007669"/>
    <property type="project" value="UniProtKB-SubCell"/>
</dbReference>
<dbReference type="PANTHER" id="PTHR30535">
    <property type="entry name" value="VITAMIN B12-BINDING PROTEIN"/>
    <property type="match status" value="1"/>
</dbReference>
<evidence type="ECO:0000259" key="4">
    <source>
        <dbReference type="PROSITE" id="PS50983"/>
    </source>
</evidence>
<dbReference type="Proteomes" id="UP000219689">
    <property type="component" value="Unassembled WGS sequence"/>
</dbReference>
<protein>
    <submittedName>
        <fullName evidence="5">ABC transporter substrate-binding protein</fullName>
    </submittedName>
</protein>
<keyword evidence="6" id="KW-1185">Reference proteome</keyword>
<dbReference type="AlphaFoldDB" id="A0A2A5R0M4"/>
<feature type="region of interest" description="Disordered" evidence="2">
    <location>
        <begin position="79"/>
        <end position="98"/>
    </location>
</feature>
<keyword evidence="1" id="KW-0732">Signal</keyword>
<evidence type="ECO:0000256" key="1">
    <source>
        <dbReference type="ARBA" id="ARBA00022729"/>
    </source>
</evidence>
<feature type="compositionally biased region" description="Acidic residues" evidence="2">
    <location>
        <begin position="321"/>
        <end position="338"/>
    </location>
</feature>
<dbReference type="OrthoDB" id="214567at2157"/>
<dbReference type="InterPro" id="IPR054828">
    <property type="entry name" value="Vit_B12_bind_prot"/>
</dbReference>
<organism evidence="5 6">
    <name type="scientific">Natrinema ejinorense</name>
    <dbReference type="NCBI Taxonomy" id="373386"/>
    <lineage>
        <taxon>Archaea</taxon>
        <taxon>Methanobacteriati</taxon>
        <taxon>Methanobacteriota</taxon>
        <taxon>Stenosarchaea group</taxon>
        <taxon>Halobacteria</taxon>
        <taxon>Halobacteriales</taxon>
        <taxon>Natrialbaceae</taxon>
        <taxon>Natrinema</taxon>
    </lineage>
</organism>
<feature type="transmembrane region" description="Helical" evidence="3">
    <location>
        <begin position="342"/>
        <end position="362"/>
    </location>
</feature>
<dbReference type="PANTHER" id="PTHR30535:SF34">
    <property type="entry name" value="MOLYBDATE-BINDING PROTEIN MOLA"/>
    <property type="match status" value="1"/>
</dbReference>
<dbReference type="EMBL" id="NXNI01000001">
    <property type="protein sequence ID" value="PCR92631.1"/>
    <property type="molecule type" value="Genomic_DNA"/>
</dbReference>
<evidence type="ECO:0000313" key="6">
    <source>
        <dbReference type="Proteomes" id="UP000219689"/>
    </source>
</evidence>
<keyword evidence="3" id="KW-1133">Transmembrane helix</keyword>
<dbReference type="InterPro" id="IPR026469">
    <property type="entry name" value="Peripla_PGF_1"/>
</dbReference>
<dbReference type="InterPro" id="IPR026371">
    <property type="entry name" value="PGF_CTERM"/>
</dbReference>
<comment type="caution">
    <text evidence="5">The sequence shown here is derived from an EMBL/GenBank/DDBJ whole genome shotgun (WGS) entry which is preliminary data.</text>
</comment>
<dbReference type="PROSITE" id="PS50983">
    <property type="entry name" value="FE_B12_PBP"/>
    <property type="match status" value="1"/>
</dbReference>
<dbReference type="GO" id="GO:0005886">
    <property type="term" value="C:plasma membrane"/>
    <property type="evidence" value="ECO:0007669"/>
    <property type="project" value="UniProtKB-SubCell"/>
</dbReference>
<keyword evidence="3" id="KW-0472">Membrane</keyword>
<dbReference type="SUPFAM" id="SSF53807">
    <property type="entry name" value="Helical backbone' metal receptor"/>
    <property type="match status" value="1"/>
</dbReference>
<dbReference type="Gene3D" id="3.40.50.1980">
    <property type="entry name" value="Nitrogenase molybdenum iron protein domain"/>
    <property type="match status" value="2"/>
</dbReference>
<dbReference type="InterPro" id="IPR050902">
    <property type="entry name" value="ABC_Transporter_SBP"/>
</dbReference>
<proteinExistence type="predicted"/>
<feature type="region of interest" description="Disordered" evidence="2">
    <location>
        <begin position="307"/>
        <end position="343"/>
    </location>
</feature>
<dbReference type="NCBIfam" id="TIGR04126">
    <property type="entry name" value="PGF_CTERM"/>
    <property type="match status" value="1"/>
</dbReference>
<dbReference type="InterPro" id="IPR002491">
    <property type="entry name" value="ABC_transptr_periplasmic_BD"/>
</dbReference>
<dbReference type="NCBIfam" id="TIGR04281">
    <property type="entry name" value="peripla_PGF_1"/>
    <property type="match status" value="1"/>
</dbReference>
<evidence type="ECO:0000313" key="5">
    <source>
        <dbReference type="EMBL" id="PCR92631.1"/>
    </source>
</evidence>
<dbReference type="NCBIfam" id="NF038402">
    <property type="entry name" value="TroA_like"/>
    <property type="match status" value="1"/>
</dbReference>
<accession>A0A2A5R0M4</accession>
<dbReference type="Pfam" id="PF18204">
    <property type="entry name" value="PGF-CTERM"/>
    <property type="match status" value="1"/>
</dbReference>
<dbReference type="Pfam" id="PF01497">
    <property type="entry name" value="Peripla_BP_2"/>
    <property type="match status" value="1"/>
</dbReference>
<dbReference type="GO" id="GO:0071281">
    <property type="term" value="P:cellular response to iron ion"/>
    <property type="evidence" value="ECO:0007669"/>
    <property type="project" value="TreeGrafter"/>
</dbReference>
<dbReference type="RefSeq" id="WP_097379119.1">
    <property type="nucleotide sequence ID" value="NZ_NXNI01000001.1"/>
</dbReference>
<feature type="domain" description="Fe/B12 periplasmic-binding" evidence="4">
    <location>
        <begin position="58"/>
        <end position="307"/>
    </location>
</feature>
<keyword evidence="3" id="KW-0812">Transmembrane</keyword>
<evidence type="ECO:0000256" key="2">
    <source>
        <dbReference type="SAM" id="MobiDB-lite"/>
    </source>
</evidence>
<sequence length="365" mass="38674">MRRYQPVLLAILIAVSAFAPVAAGQSNGDAESTVDCEFPLEVTDATGETITLEEAPDSVVALQPSDAQTVFEIGAEDRLVGMPDNPATSDLPLGDRTPVTDTYQLVPERVIDLDPDLVLAANATDGQNVEQLRNAGLTVYHFDDAGSIDDVRDNVRTVGQLTGECDGAEETVDWMDEQLEIVDRTLEGEDRPLAYYAMGDGYTAGAETFIHEVLTTGGVENVAEREGIASYGQINPETVVAENPDWIIYPDDRDEPPIHETIEATTASQEGNVHAVNANHISQPAPQVVYAIVDIVETVHPEAYEQASEELEAADGGGTEAADEGDTGTADGSDDDASGESMPGFGVAAALVALVAATGFVARRR</sequence>
<reference evidence="5 6" key="1">
    <citation type="submission" date="2017-09" db="EMBL/GenBank/DDBJ databases">
        <title>Genome sequences of Natrinema ejinorence JCM 13890T.</title>
        <authorList>
            <person name="Roh S.W."/>
            <person name="Kim Y.B."/>
            <person name="Kim J.Y."/>
        </authorList>
    </citation>
    <scope>NUCLEOTIDE SEQUENCE [LARGE SCALE GENOMIC DNA]</scope>
    <source>
        <strain evidence="5 6">JCM 13890</strain>
    </source>
</reference>
<evidence type="ECO:0000256" key="3">
    <source>
        <dbReference type="SAM" id="Phobius"/>
    </source>
</evidence>
<name>A0A2A5R0M4_9EURY</name>
<gene>
    <name evidence="5" type="ORF">CP557_06235</name>
</gene>